<dbReference type="AlphaFoldDB" id="A0A7Z7FPS0"/>
<evidence type="ECO:0000313" key="1">
    <source>
        <dbReference type="EMBL" id="SDJ30412.1"/>
    </source>
</evidence>
<comment type="caution">
    <text evidence="1">The sequence shown here is derived from an EMBL/GenBank/DDBJ whole genome shotgun (WGS) entry which is preliminary data.</text>
</comment>
<organism evidence="1 2">
    <name type="scientific">Paraburkholderia steynii</name>
    <dbReference type="NCBI Taxonomy" id="1245441"/>
    <lineage>
        <taxon>Bacteria</taxon>
        <taxon>Pseudomonadati</taxon>
        <taxon>Pseudomonadota</taxon>
        <taxon>Betaproteobacteria</taxon>
        <taxon>Burkholderiales</taxon>
        <taxon>Burkholderiaceae</taxon>
        <taxon>Paraburkholderia</taxon>
    </lineage>
</organism>
<dbReference type="RefSeq" id="WP_091789774.1">
    <property type="nucleotide sequence ID" value="NZ_FNDI01000042.1"/>
</dbReference>
<protein>
    <submittedName>
        <fullName evidence="1">Uncharacterized protein</fullName>
    </submittedName>
</protein>
<keyword evidence="2" id="KW-1185">Reference proteome</keyword>
<reference evidence="1" key="1">
    <citation type="submission" date="2016-10" db="EMBL/GenBank/DDBJ databases">
        <authorList>
            <person name="Varghese N."/>
            <person name="Submissions S."/>
        </authorList>
    </citation>
    <scope>NUCLEOTIDE SEQUENCE [LARGE SCALE GENOMIC DNA]</scope>
    <source>
        <strain evidence="1">YR281</strain>
    </source>
</reference>
<dbReference type="Proteomes" id="UP000198900">
    <property type="component" value="Unassembled WGS sequence"/>
</dbReference>
<name>A0A7Z7FPS0_9BURK</name>
<accession>A0A7Z7FPS0</accession>
<evidence type="ECO:0000313" key="2">
    <source>
        <dbReference type="Proteomes" id="UP000198900"/>
    </source>
</evidence>
<dbReference type="EMBL" id="FNDI01000042">
    <property type="protein sequence ID" value="SDJ30412.1"/>
    <property type="molecule type" value="Genomic_DNA"/>
</dbReference>
<sequence length="131" mass="14924">MNNLIIGRWESPWPSEPYLAIRLAIDVQDRKIVILHQFVEQSWIPFEASDDECVRNEIAGQLDMVIEDPKSYGMRRADQIPAAWQYDEAHPGEVNIGCPVPIPVQEHVFDSAFGHSGRRKKAAKTRQSKGK</sequence>
<proteinExistence type="predicted"/>
<gene>
    <name evidence="1" type="ORF">SAMN04487926_1428</name>
</gene>